<dbReference type="AlphaFoldDB" id="A0A0A9Z4N8"/>
<dbReference type="EMBL" id="GBHO01006834">
    <property type="protein sequence ID" value="JAG36770.1"/>
    <property type="molecule type" value="Transcribed_RNA"/>
</dbReference>
<accession>A0A0A9Z4N8</accession>
<protein>
    <submittedName>
        <fullName evidence="2">Adenomatous polyposis coli protein</fullName>
    </submittedName>
</protein>
<reference evidence="2" key="2">
    <citation type="submission" date="2014-07" db="EMBL/GenBank/DDBJ databases">
        <authorList>
            <person name="Hull J."/>
        </authorList>
    </citation>
    <scope>NUCLEOTIDE SEQUENCE</scope>
</reference>
<sequence>SSDLENMKASLIIVLVALYGACAQDSESSEEHVDASSGVAASGHAAAGVAVSASASSSSDMGAKVQAALDSMTDLTHQLVKNGTNTFSSTLGSALEMGTGIVGKAAEMQQKVVGDLTTGAKNFADKGIAHMSKMQASLQSTPFGIFLNPYLAMKIQGWEMAKKGIDMAGKVETAKGALMANVANAGAGALREGANVAANLALSGSASANSLSKDMNQQIGAGVTGLLNAGRGFSSKLSAGFSG</sequence>
<proteinExistence type="predicted"/>
<feature type="chain" id="PRO_5002052597" evidence="1">
    <location>
        <begin position="24"/>
        <end position="243"/>
    </location>
</feature>
<reference evidence="2" key="1">
    <citation type="journal article" date="2014" name="PLoS ONE">
        <title>Transcriptome-Based Identification of ABC Transporters in the Western Tarnished Plant Bug Lygus hesperus.</title>
        <authorList>
            <person name="Hull J.J."/>
            <person name="Chaney K."/>
            <person name="Geib S.M."/>
            <person name="Fabrick J.A."/>
            <person name="Brent C.S."/>
            <person name="Walsh D."/>
            <person name="Lavine L.C."/>
        </authorList>
    </citation>
    <scope>NUCLEOTIDE SEQUENCE</scope>
</reference>
<keyword evidence="1" id="KW-0732">Signal</keyword>
<feature type="non-terminal residue" evidence="2">
    <location>
        <position position="1"/>
    </location>
</feature>
<organism evidence="2">
    <name type="scientific">Lygus hesperus</name>
    <name type="common">Western plant bug</name>
    <dbReference type="NCBI Taxonomy" id="30085"/>
    <lineage>
        <taxon>Eukaryota</taxon>
        <taxon>Metazoa</taxon>
        <taxon>Ecdysozoa</taxon>
        <taxon>Arthropoda</taxon>
        <taxon>Hexapoda</taxon>
        <taxon>Insecta</taxon>
        <taxon>Pterygota</taxon>
        <taxon>Neoptera</taxon>
        <taxon>Paraneoptera</taxon>
        <taxon>Hemiptera</taxon>
        <taxon>Heteroptera</taxon>
        <taxon>Panheteroptera</taxon>
        <taxon>Cimicomorpha</taxon>
        <taxon>Miridae</taxon>
        <taxon>Mirini</taxon>
        <taxon>Lygus</taxon>
    </lineage>
</organism>
<feature type="signal peptide" evidence="1">
    <location>
        <begin position="1"/>
        <end position="23"/>
    </location>
</feature>
<name>A0A0A9Z4N8_LYGHE</name>
<evidence type="ECO:0000313" key="2">
    <source>
        <dbReference type="EMBL" id="JAG36770.1"/>
    </source>
</evidence>
<gene>
    <name evidence="2" type="primary">Apc_1</name>
    <name evidence="2" type="ORF">CM83_31164</name>
</gene>
<evidence type="ECO:0000256" key="1">
    <source>
        <dbReference type="SAM" id="SignalP"/>
    </source>
</evidence>